<dbReference type="EMBL" id="JACEIK010002864">
    <property type="protein sequence ID" value="MCD9639203.1"/>
    <property type="molecule type" value="Genomic_DNA"/>
</dbReference>
<sequence length="67" mass="7587">MCCGYQSWHELLKHNISDDHPIGPLNSLYYDGTISAFPLVPSGYHVGGSLLLTTSHHYKSYYVYTTH</sequence>
<dbReference type="Proteomes" id="UP000823775">
    <property type="component" value="Unassembled WGS sequence"/>
</dbReference>
<feature type="non-terminal residue" evidence="1">
    <location>
        <position position="67"/>
    </location>
</feature>
<protein>
    <submittedName>
        <fullName evidence="1">Uncharacterized protein</fullName>
    </submittedName>
</protein>
<evidence type="ECO:0000313" key="1">
    <source>
        <dbReference type="EMBL" id="MCD9639203.1"/>
    </source>
</evidence>
<organism evidence="1 2">
    <name type="scientific">Datura stramonium</name>
    <name type="common">Jimsonweed</name>
    <name type="synonym">Common thornapple</name>
    <dbReference type="NCBI Taxonomy" id="4076"/>
    <lineage>
        <taxon>Eukaryota</taxon>
        <taxon>Viridiplantae</taxon>
        <taxon>Streptophyta</taxon>
        <taxon>Embryophyta</taxon>
        <taxon>Tracheophyta</taxon>
        <taxon>Spermatophyta</taxon>
        <taxon>Magnoliopsida</taxon>
        <taxon>eudicotyledons</taxon>
        <taxon>Gunneridae</taxon>
        <taxon>Pentapetalae</taxon>
        <taxon>asterids</taxon>
        <taxon>lamiids</taxon>
        <taxon>Solanales</taxon>
        <taxon>Solanaceae</taxon>
        <taxon>Solanoideae</taxon>
        <taxon>Datureae</taxon>
        <taxon>Datura</taxon>
    </lineage>
</organism>
<accession>A0ABS8UYW6</accession>
<proteinExistence type="predicted"/>
<comment type="caution">
    <text evidence="1">The sequence shown here is derived from an EMBL/GenBank/DDBJ whole genome shotgun (WGS) entry which is preliminary data.</text>
</comment>
<evidence type="ECO:0000313" key="2">
    <source>
        <dbReference type="Proteomes" id="UP000823775"/>
    </source>
</evidence>
<name>A0ABS8UYW6_DATST</name>
<reference evidence="1 2" key="1">
    <citation type="journal article" date="2021" name="BMC Genomics">
        <title>Datura genome reveals duplications of psychoactive alkaloid biosynthetic genes and high mutation rate following tissue culture.</title>
        <authorList>
            <person name="Rajewski A."/>
            <person name="Carter-House D."/>
            <person name="Stajich J."/>
            <person name="Litt A."/>
        </authorList>
    </citation>
    <scope>NUCLEOTIDE SEQUENCE [LARGE SCALE GENOMIC DNA]</scope>
    <source>
        <strain evidence="1">AR-01</strain>
    </source>
</reference>
<gene>
    <name evidence="1" type="ORF">HAX54_023581</name>
</gene>
<keyword evidence="2" id="KW-1185">Reference proteome</keyword>